<dbReference type="FunFam" id="2.40.10.10:FF:000028">
    <property type="entry name" value="Serine protease easter"/>
    <property type="match status" value="1"/>
</dbReference>
<dbReference type="InterPro" id="IPR001314">
    <property type="entry name" value="Peptidase_S1A"/>
</dbReference>
<dbReference type="Pfam" id="PF00089">
    <property type="entry name" value="Trypsin"/>
    <property type="match status" value="2"/>
</dbReference>
<dbReference type="AlphaFoldDB" id="A0A6B0V8G8"/>
<sequence>MILRDLALTTIASILLGVAYMEHTGYNDFLQKFRCGRRHLRNTVSERIVNGTVAKPDSWPWMVGLYNENDTLYCGGVLISNLFVLTAAHCFGNKNASFISVRMGSTNISNYADCSGEATRILTAERSDELDGSAAPNGHVVCAEVEQVCVPIQNCSFFMGDIAILKLKTPVNFTDYIQPICLPENLDMPSLSVPIYILGWGFYYDTEIIDYSGYEDMEETGSSSSESVVIVTSGFPLTLRQRNITLIDTTACQKQLRRSVPDYIICSTGGGCHGDSGGPLVYENNGTWFLLGIHSGGDNNCYHPKGPGMHINVSYYVSSLIKPFMELGNDTEGKKQSICATDEDRIECVAKLYAS</sequence>
<keyword evidence="5" id="KW-0378">Hydrolase</keyword>
<dbReference type="PROSITE" id="PS00134">
    <property type="entry name" value="TRYPSIN_HIS"/>
    <property type="match status" value="1"/>
</dbReference>
<dbReference type="CDD" id="cd00190">
    <property type="entry name" value="Tryp_SPc"/>
    <property type="match status" value="1"/>
</dbReference>
<dbReference type="InterPro" id="IPR001254">
    <property type="entry name" value="Trypsin_dom"/>
</dbReference>
<evidence type="ECO:0000256" key="5">
    <source>
        <dbReference type="RuleBase" id="RU363034"/>
    </source>
</evidence>
<dbReference type="InterPro" id="IPR009003">
    <property type="entry name" value="Peptidase_S1_PA"/>
</dbReference>
<name>A0A6B0V8G8_IXORI</name>
<feature type="signal peptide" evidence="6">
    <location>
        <begin position="1"/>
        <end position="21"/>
    </location>
</feature>
<organism evidence="8">
    <name type="scientific">Ixodes ricinus</name>
    <name type="common">Common tick</name>
    <name type="synonym">Acarus ricinus</name>
    <dbReference type="NCBI Taxonomy" id="34613"/>
    <lineage>
        <taxon>Eukaryota</taxon>
        <taxon>Metazoa</taxon>
        <taxon>Ecdysozoa</taxon>
        <taxon>Arthropoda</taxon>
        <taxon>Chelicerata</taxon>
        <taxon>Arachnida</taxon>
        <taxon>Acari</taxon>
        <taxon>Parasitiformes</taxon>
        <taxon>Ixodida</taxon>
        <taxon>Ixodoidea</taxon>
        <taxon>Ixodidae</taxon>
        <taxon>Ixodinae</taxon>
        <taxon>Ixodes</taxon>
    </lineage>
</organism>
<accession>A0A6B0V8G8</accession>
<dbReference type="PANTHER" id="PTHR24252:SF7">
    <property type="entry name" value="HYALIN"/>
    <property type="match status" value="1"/>
</dbReference>
<dbReference type="SUPFAM" id="SSF50494">
    <property type="entry name" value="Trypsin-like serine proteases"/>
    <property type="match status" value="1"/>
</dbReference>
<reference evidence="8" key="1">
    <citation type="submission" date="2019-12" db="EMBL/GenBank/DDBJ databases">
        <title>An insight into the sialome of adult female Ixodes ricinus ticks feeding for 6 days.</title>
        <authorList>
            <person name="Perner J."/>
            <person name="Ribeiro J.M.C."/>
        </authorList>
    </citation>
    <scope>NUCLEOTIDE SEQUENCE</scope>
    <source>
        <strain evidence="8">Semi-engorged</strain>
        <tissue evidence="8">Salivary glands</tissue>
    </source>
</reference>
<dbReference type="Gene3D" id="2.40.10.10">
    <property type="entry name" value="Trypsin-like serine proteases"/>
    <property type="match status" value="2"/>
</dbReference>
<evidence type="ECO:0000256" key="3">
    <source>
        <dbReference type="ARBA" id="ARBA00023180"/>
    </source>
</evidence>
<keyword evidence="2" id="KW-1015">Disulfide bond</keyword>
<keyword evidence="3" id="KW-0325">Glycoprotein</keyword>
<evidence type="ECO:0000259" key="7">
    <source>
        <dbReference type="PROSITE" id="PS50240"/>
    </source>
</evidence>
<dbReference type="GO" id="GO:0006508">
    <property type="term" value="P:proteolysis"/>
    <property type="evidence" value="ECO:0007669"/>
    <property type="project" value="UniProtKB-KW"/>
</dbReference>
<evidence type="ECO:0000256" key="2">
    <source>
        <dbReference type="ARBA" id="ARBA00023157"/>
    </source>
</evidence>
<dbReference type="InterPro" id="IPR033116">
    <property type="entry name" value="TRYPSIN_SER"/>
</dbReference>
<feature type="domain" description="Peptidase S1" evidence="7">
    <location>
        <begin position="48"/>
        <end position="326"/>
    </location>
</feature>
<dbReference type="EMBL" id="GIFC01016607">
    <property type="protein sequence ID" value="MXU98690.1"/>
    <property type="molecule type" value="Transcribed_RNA"/>
</dbReference>
<dbReference type="PROSITE" id="PS00135">
    <property type="entry name" value="TRYPSIN_SER"/>
    <property type="match status" value="1"/>
</dbReference>
<comment type="similarity">
    <text evidence="4">Belongs to the peptidase S1 family. CLIP subfamily.</text>
</comment>
<evidence type="ECO:0000256" key="1">
    <source>
        <dbReference type="ARBA" id="ARBA00022729"/>
    </source>
</evidence>
<dbReference type="SMART" id="SM00020">
    <property type="entry name" value="Tryp_SPc"/>
    <property type="match status" value="1"/>
</dbReference>
<dbReference type="PANTHER" id="PTHR24252">
    <property type="entry name" value="ACROSIN-RELATED"/>
    <property type="match status" value="1"/>
</dbReference>
<dbReference type="InterPro" id="IPR018114">
    <property type="entry name" value="TRYPSIN_HIS"/>
</dbReference>
<dbReference type="PROSITE" id="PS50240">
    <property type="entry name" value="TRYPSIN_DOM"/>
    <property type="match status" value="1"/>
</dbReference>
<evidence type="ECO:0000256" key="6">
    <source>
        <dbReference type="SAM" id="SignalP"/>
    </source>
</evidence>
<dbReference type="PRINTS" id="PR00722">
    <property type="entry name" value="CHYMOTRYPSIN"/>
</dbReference>
<dbReference type="GO" id="GO:0004252">
    <property type="term" value="F:serine-type endopeptidase activity"/>
    <property type="evidence" value="ECO:0007669"/>
    <property type="project" value="InterPro"/>
</dbReference>
<proteinExistence type="inferred from homology"/>
<evidence type="ECO:0000256" key="4">
    <source>
        <dbReference type="ARBA" id="ARBA00024195"/>
    </source>
</evidence>
<protein>
    <submittedName>
        <fullName evidence="8">Putative serine protease</fullName>
    </submittedName>
</protein>
<evidence type="ECO:0000313" key="8">
    <source>
        <dbReference type="EMBL" id="MXU98690.1"/>
    </source>
</evidence>
<keyword evidence="1 6" id="KW-0732">Signal</keyword>
<keyword evidence="5" id="KW-0720">Serine protease</keyword>
<feature type="chain" id="PRO_5025654871" evidence="6">
    <location>
        <begin position="22"/>
        <end position="355"/>
    </location>
</feature>
<keyword evidence="5 8" id="KW-0645">Protease</keyword>
<dbReference type="InterPro" id="IPR043504">
    <property type="entry name" value="Peptidase_S1_PA_chymotrypsin"/>
</dbReference>